<evidence type="ECO:0000313" key="8">
    <source>
        <dbReference type="Proteomes" id="UP000827092"/>
    </source>
</evidence>
<keyword evidence="2" id="KW-0677">Repeat</keyword>
<dbReference type="FunFam" id="3.30.160.60:FF:000100">
    <property type="entry name" value="Zinc finger 45-like"/>
    <property type="match status" value="1"/>
</dbReference>
<evidence type="ECO:0000256" key="5">
    <source>
        <dbReference type="PROSITE-ProRule" id="PRU00042"/>
    </source>
</evidence>
<feature type="domain" description="C2H2-type" evidence="6">
    <location>
        <begin position="83"/>
        <end position="110"/>
    </location>
</feature>
<accession>A0AAV6TZV5</accession>
<keyword evidence="4" id="KW-0862">Zinc</keyword>
<organism evidence="7 8">
    <name type="scientific">Oedothorax gibbosus</name>
    <dbReference type="NCBI Taxonomy" id="931172"/>
    <lineage>
        <taxon>Eukaryota</taxon>
        <taxon>Metazoa</taxon>
        <taxon>Ecdysozoa</taxon>
        <taxon>Arthropoda</taxon>
        <taxon>Chelicerata</taxon>
        <taxon>Arachnida</taxon>
        <taxon>Araneae</taxon>
        <taxon>Araneomorphae</taxon>
        <taxon>Entelegynae</taxon>
        <taxon>Araneoidea</taxon>
        <taxon>Linyphiidae</taxon>
        <taxon>Erigoninae</taxon>
        <taxon>Oedothorax</taxon>
    </lineage>
</organism>
<evidence type="ECO:0000259" key="6">
    <source>
        <dbReference type="PROSITE" id="PS50157"/>
    </source>
</evidence>
<dbReference type="SUPFAM" id="SSF57667">
    <property type="entry name" value="beta-beta-alpha zinc fingers"/>
    <property type="match status" value="1"/>
</dbReference>
<keyword evidence="1" id="KW-0479">Metal-binding</keyword>
<dbReference type="EMBL" id="JAFNEN010000808">
    <property type="protein sequence ID" value="KAG8177178.1"/>
    <property type="molecule type" value="Genomic_DNA"/>
</dbReference>
<gene>
    <name evidence="7" type="ORF">JTE90_025234</name>
</gene>
<comment type="caution">
    <text evidence="7">The sequence shown here is derived from an EMBL/GenBank/DDBJ whole genome shotgun (WGS) entry which is preliminary data.</text>
</comment>
<dbReference type="Proteomes" id="UP000827092">
    <property type="component" value="Unassembled WGS sequence"/>
</dbReference>
<evidence type="ECO:0000256" key="3">
    <source>
        <dbReference type="ARBA" id="ARBA00022771"/>
    </source>
</evidence>
<dbReference type="AlphaFoldDB" id="A0AAV6TZV5"/>
<dbReference type="Gene3D" id="3.30.160.60">
    <property type="entry name" value="Classic Zinc Finger"/>
    <property type="match status" value="1"/>
</dbReference>
<evidence type="ECO:0000256" key="2">
    <source>
        <dbReference type="ARBA" id="ARBA00022737"/>
    </source>
</evidence>
<sequence length="149" mass="17477">MERSFESSFFKRERTKGRKKMMFGSKYFENVEREGKLDAKNRGFLKYTMTLILRSQLINKGAMDHQVEKDNREKPAPDKGKHHICEACKQTFSLKSNLKVHMLTHIELYPSTLCVLEIHQSPFPQGTWAHYARPMLFKSKLYGFGNENT</sequence>
<keyword evidence="8" id="KW-1185">Reference proteome</keyword>
<protein>
    <recommendedName>
        <fullName evidence="6">C2H2-type domain-containing protein</fullName>
    </recommendedName>
</protein>
<dbReference type="GO" id="GO:0008270">
    <property type="term" value="F:zinc ion binding"/>
    <property type="evidence" value="ECO:0007669"/>
    <property type="project" value="UniProtKB-KW"/>
</dbReference>
<dbReference type="InterPro" id="IPR036236">
    <property type="entry name" value="Znf_C2H2_sf"/>
</dbReference>
<dbReference type="PROSITE" id="PS00028">
    <property type="entry name" value="ZINC_FINGER_C2H2_1"/>
    <property type="match status" value="1"/>
</dbReference>
<reference evidence="7 8" key="1">
    <citation type="journal article" date="2022" name="Nat. Ecol. Evol.">
        <title>A masculinizing supergene underlies an exaggerated male reproductive morph in a spider.</title>
        <authorList>
            <person name="Hendrickx F."/>
            <person name="De Corte Z."/>
            <person name="Sonet G."/>
            <person name="Van Belleghem S.M."/>
            <person name="Kostlbacher S."/>
            <person name="Vangestel C."/>
        </authorList>
    </citation>
    <scope>NUCLEOTIDE SEQUENCE [LARGE SCALE GENOMIC DNA]</scope>
    <source>
        <strain evidence="7">W744_W776</strain>
    </source>
</reference>
<dbReference type="PROSITE" id="PS50157">
    <property type="entry name" value="ZINC_FINGER_C2H2_2"/>
    <property type="match status" value="1"/>
</dbReference>
<keyword evidence="3 5" id="KW-0863">Zinc-finger</keyword>
<dbReference type="InterPro" id="IPR013087">
    <property type="entry name" value="Znf_C2H2_type"/>
</dbReference>
<proteinExistence type="predicted"/>
<evidence type="ECO:0000313" key="7">
    <source>
        <dbReference type="EMBL" id="KAG8177178.1"/>
    </source>
</evidence>
<evidence type="ECO:0000256" key="4">
    <source>
        <dbReference type="ARBA" id="ARBA00022833"/>
    </source>
</evidence>
<evidence type="ECO:0000256" key="1">
    <source>
        <dbReference type="ARBA" id="ARBA00022723"/>
    </source>
</evidence>
<name>A0AAV6TZV5_9ARAC</name>